<organism evidence="12 13">
    <name type="scientific">Spirulina subsalsa FACHB-351</name>
    <dbReference type="NCBI Taxonomy" id="234711"/>
    <lineage>
        <taxon>Bacteria</taxon>
        <taxon>Bacillati</taxon>
        <taxon>Cyanobacteriota</taxon>
        <taxon>Cyanophyceae</taxon>
        <taxon>Spirulinales</taxon>
        <taxon>Spirulinaceae</taxon>
        <taxon>Spirulina</taxon>
    </lineage>
</organism>
<evidence type="ECO:0000256" key="9">
    <source>
        <dbReference type="SAM" id="Phobius"/>
    </source>
</evidence>
<evidence type="ECO:0000256" key="2">
    <source>
        <dbReference type="ARBA" id="ARBA00004370"/>
    </source>
</evidence>
<dbReference type="Gene3D" id="3.30.565.10">
    <property type="entry name" value="Histidine kinase-like ATPase, C-terminal domain"/>
    <property type="match status" value="1"/>
</dbReference>
<accession>A0ABT3L5Z2</accession>
<evidence type="ECO:0000259" key="11">
    <source>
        <dbReference type="PROSITE" id="PS50885"/>
    </source>
</evidence>
<protein>
    <recommendedName>
        <fullName evidence="3">histidine kinase</fullName>
        <ecNumber evidence="3">2.7.13.3</ecNumber>
    </recommendedName>
</protein>
<dbReference type="Pfam" id="PF00672">
    <property type="entry name" value="HAMP"/>
    <property type="match status" value="1"/>
</dbReference>
<evidence type="ECO:0000256" key="6">
    <source>
        <dbReference type="ARBA" id="ARBA00022777"/>
    </source>
</evidence>
<dbReference type="PRINTS" id="PR00344">
    <property type="entry name" value="BCTRLSENSOR"/>
</dbReference>
<dbReference type="SMART" id="SM00387">
    <property type="entry name" value="HATPase_c"/>
    <property type="match status" value="1"/>
</dbReference>
<dbReference type="Gene3D" id="6.10.340.10">
    <property type="match status" value="1"/>
</dbReference>
<dbReference type="InterPro" id="IPR003661">
    <property type="entry name" value="HisK_dim/P_dom"/>
</dbReference>
<keyword evidence="9" id="KW-0812">Transmembrane</keyword>
<dbReference type="InterPro" id="IPR005467">
    <property type="entry name" value="His_kinase_dom"/>
</dbReference>
<dbReference type="EMBL" id="JAIHOM010000050">
    <property type="protein sequence ID" value="MCW6036913.1"/>
    <property type="molecule type" value="Genomic_DNA"/>
</dbReference>
<dbReference type="PROSITE" id="PS50109">
    <property type="entry name" value="HIS_KIN"/>
    <property type="match status" value="1"/>
</dbReference>
<dbReference type="Proteomes" id="UP001526426">
    <property type="component" value="Unassembled WGS sequence"/>
</dbReference>
<keyword evidence="13" id="KW-1185">Reference proteome</keyword>
<proteinExistence type="predicted"/>
<evidence type="ECO:0000313" key="12">
    <source>
        <dbReference type="EMBL" id="MCW6036913.1"/>
    </source>
</evidence>
<keyword evidence="9" id="KW-0472">Membrane</keyword>
<evidence type="ECO:0000256" key="8">
    <source>
        <dbReference type="SAM" id="Coils"/>
    </source>
</evidence>
<comment type="catalytic activity">
    <reaction evidence="1">
        <text>ATP + protein L-histidine = ADP + protein N-phospho-L-histidine.</text>
        <dbReference type="EC" id="2.7.13.3"/>
    </reaction>
</comment>
<keyword evidence="5" id="KW-0808">Transferase</keyword>
<dbReference type="Gene3D" id="1.10.287.130">
    <property type="match status" value="1"/>
</dbReference>
<evidence type="ECO:0000256" key="1">
    <source>
        <dbReference type="ARBA" id="ARBA00000085"/>
    </source>
</evidence>
<dbReference type="PROSITE" id="PS50885">
    <property type="entry name" value="HAMP"/>
    <property type="match status" value="1"/>
</dbReference>
<comment type="caution">
    <text evidence="12">The sequence shown here is derived from an EMBL/GenBank/DDBJ whole genome shotgun (WGS) entry which is preliminary data.</text>
</comment>
<keyword evidence="7" id="KW-0902">Two-component regulatory system</keyword>
<evidence type="ECO:0000259" key="10">
    <source>
        <dbReference type="PROSITE" id="PS50109"/>
    </source>
</evidence>
<dbReference type="RefSeq" id="WP_265264736.1">
    <property type="nucleotide sequence ID" value="NZ_JAIHOM010000050.1"/>
</dbReference>
<dbReference type="SUPFAM" id="SSF55874">
    <property type="entry name" value="ATPase domain of HSP90 chaperone/DNA topoisomerase II/histidine kinase"/>
    <property type="match status" value="1"/>
</dbReference>
<feature type="domain" description="HAMP" evidence="11">
    <location>
        <begin position="240"/>
        <end position="293"/>
    </location>
</feature>
<dbReference type="SUPFAM" id="SSF47384">
    <property type="entry name" value="Homodimeric domain of signal transducing histidine kinase"/>
    <property type="match status" value="1"/>
</dbReference>
<dbReference type="InterPro" id="IPR036890">
    <property type="entry name" value="HATPase_C_sf"/>
</dbReference>
<dbReference type="InterPro" id="IPR003660">
    <property type="entry name" value="HAMP_dom"/>
</dbReference>
<dbReference type="PANTHER" id="PTHR43065:SF50">
    <property type="entry name" value="HISTIDINE KINASE"/>
    <property type="match status" value="1"/>
</dbReference>
<dbReference type="InterPro" id="IPR004358">
    <property type="entry name" value="Sig_transdc_His_kin-like_C"/>
</dbReference>
<name>A0ABT3L5Z2_9CYAN</name>
<dbReference type="CDD" id="cd00082">
    <property type="entry name" value="HisKA"/>
    <property type="match status" value="1"/>
</dbReference>
<evidence type="ECO:0000313" key="13">
    <source>
        <dbReference type="Proteomes" id="UP001526426"/>
    </source>
</evidence>
<gene>
    <name evidence="12" type="ORF">K4A83_11655</name>
</gene>
<dbReference type="EC" id="2.7.13.3" evidence="3"/>
<comment type="subcellular location">
    <subcellularLocation>
        <location evidence="2">Membrane</location>
    </subcellularLocation>
</comment>
<keyword evidence="9" id="KW-1133">Transmembrane helix</keyword>
<evidence type="ECO:0000256" key="3">
    <source>
        <dbReference type="ARBA" id="ARBA00012438"/>
    </source>
</evidence>
<dbReference type="CDD" id="cd06225">
    <property type="entry name" value="HAMP"/>
    <property type="match status" value="1"/>
</dbReference>
<evidence type="ECO:0000256" key="5">
    <source>
        <dbReference type="ARBA" id="ARBA00022679"/>
    </source>
</evidence>
<feature type="coiled-coil region" evidence="8">
    <location>
        <begin position="288"/>
        <end position="326"/>
    </location>
</feature>
<dbReference type="PANTHER" id="PTHR43065">
    <property type="entry name" value="SENSOR HISTIDINE KINASE"/>
    <property type="match status" value="1"/>
</dbReference>
<dbReference type="InterPro" id="IPR003594">
    <property type="entry name" value="HATPase_dom"/>
</dbReference>
<feature type="transmembrane region" description="Helical" evidence="9">
    <location>
        <begin position="20"/>
        <end position="42"/>
    </location>
</feature>
<keyword evidence="6" id="KW-0418">Kinase</keyword>
<feature type="domain" description="Histidine kinase" evidence="10">
    <location>
        <begin position="342"/>
        <end position="585"/>
    </location>
</feature>
<evidence type="ECO:0000256" key="4">
    <source>
        <dbReference type="ARBA" id="ARBA00022553"/>
    </source>
</evidence>
<reference evidence="12 13" key="1">
    <citation type="submission" date="2021-08" db="EMBL/GenBank/DDBJ databases">
        <title>Draft genome sequence of Spirulina subsalsa with high tolerance to salinity and hype-accumulation of phycocyanin.</title>
        <authorList>
            <person name="Pei H."/>
            <person name="Jiang L."/>
        </authorList>
    </citation>
    <scope>NUCLEOTIDE SEQUENCE [LARGE SCALE GENOMIC DNA]</scope>
    <source>
        <strain evidence="12 13">FACHB-351</strain>
    </source>
</reference>
<keyword evidence="4" id="KW-0597">Phosphoprotein</keyword>
<sequence>MTRPNSINRRFGIAKKIGYGYAVVIVIAVCGIGAGLTFGDYYQKKSQERLILAHRQHILIQELENAVFQVRLHPQQLMTVLGDSLWFEYEINQFKSHVLEAQTLIDELEGFISNDETDIVVDTYSFQSVLHSYQQTIEGYDRLMTELWGNFDPLRLSEEELPAAQHLVLNRVNQTDFKHLRVQLERNSERLTRIAQRASRQAKEANLQLLAANQLRLRVIIASLLLFTSLAAWLAWRTSRAIAQPVEKVTQLAQRVVQEGNFHLRSHVCSQDEVEMLAMALNQLIQWMGDYTEQLQESQETLEERVQERTQELQKTLQNLKSTQAQLIQSEKMSSLGQMVAGVAHEINNPINFIHGNLLHLEQYSKSLFDLITYYQEKYPDSDPELDELIEDSDFYFIQQDFPQIIHSMKMGSSRIKNIIISLRNFSRLDEAAMKEVDIHDGLENTLMVLNNKLHQKVEIIKNYVKLPRILCYPAQLNQVFMNIISNAVDALDEARIIGKKIWITTEKTADNWIKIHIKDNGNGISPELQAKLFDPFFTTKPVGKGTGLGLTVCYQIIEQHHGRIEVVSEVGSGTEFVISLPFAPG</sequence>
<feature type="coiled-coil region" evidence="8">
    <location>
        <begin position="181"/>
        <end position="215"/>
    </location>
</feature>
<keyword evidence="8" id="KW-0175">Coiled coil</keyword>
<dbReference type="InterPro" id="IPR036097">
    <property type="entry name" value="HisK_dim/P_sf"/>
</dbReference>
<evidence type="ECO:0000256" key="7">
    <source>
        <dbReference type="ARBA" id="ARBA00023012"/>
    </source>
</evidence>
<dbReference type="Pfam" id="PF02518">
    <property type="entry name" value="HATPase_c"/>
    <property type="match status" value="1"/>
</dbReference>